<evidence type="ECO:0000259" key="1">
    <source>
        <dbReference type="Pfam" id="PF03413"/>
    </source>
</evidence>
<name>A0ABT9J7J1_9RHOB</name>
<dbReference type="EMBL" id="JAVAMQ010000001">
    <property type="protein sequence ID" value="MDP5305756.1"/>
    <property type="molecule type" value="Genomic_DNA"/>
</dbReference>
<evidence type="ECO:0000313" key="3">
    <source>
        <dbReference type="Proteomes" id="UP001224997"/>
    </source>
</evidence>
<sequence>MLLCTASQGQPDAQPDTRPDAQIARDAVARGAFLPMERILTIVSRDHPGELVEIELEQEDGVWEYEVEIVTPQGRLIEVRLQAATGRILRVEDKDDTD</sequence>
<gene>
    <name evidence="2" type="ORF">Q5Y72_01405</name>
</gene>
<reference evidence="2 3" key="1">
    <citation type="submission" date="2023-08" db="EMBL/GenBank/DDBJ databases">
        <authorList>
            <person name="Park J.-S."/>
        </authorList>
    </citation>
    <scope>NUCLEOTIDE SEQUENCE [LARGE SCALE GENOMIC DNA]</scope>
    <source>
        <strain evidence="2 3">2205BS29-5</strain>
    </source>
</reference>
<accession>A0ABT9J7J1</accession>
<keyword evidence="3" id="KW-1185">Reference proteome</keyword>
<evidence type="ECO:0000313" key="2">
    <source>
        <dbReference type="EMBL" id="MDP5305756.1"/>
    </source>
</evidence>
<dbReference type="Gene3D" id="3.10.450.40">
    <property type="match status" value="1"/>
</dbReference>
<dbReference type="Proteomes" id="UP001224997">
    <property type="component" value="Unassembled WGS sequence"/>
</dbReference>
<dbReference type="Pfam" id="PF03413">
    <property type="entry name" value="PepSY"/>
    <property type="match status" value="1"/>
</dbReference>
<feature type="domain" description="PepSY" evidence="1">
    <location>
        <begin position="34"/>
        <end position="92"/>
    </location>
</feature>
<protein>
    <submittedName>
        <fullName evidence="2">PepSY domain-containing protein</fullName>
    </submittedName>
</protein>
<organism evidence="2 3">
    <name type="scientific">Paracoccus spongiarum</name>
    <dbReference type="NCBI Taxonomy" id="3064387"/>
    <lineage>
        <taxon>Bacteria</taxon>
        <taxon>Pseudomonadati</taxon>
        <taxon>Pseudomonadota</taxon>
        <taxon>Alphaproteobacteria</taxon>
        <taxon>Rhodobacterales</taxon>
        <taxon>Paracoccaceae</taxon>
        <taxon>Paracoccus</taxon>
    </lineage>
</organism>
<dbReference type="InterPro" id="IPR025711">
    <property type="entry name" value="PepSY"/>
</dbReference>
<comment type="caution">
    <text evidence="2">The sequence shown here is derived from an EMBL/GenBank/DDBJ whole genome shotgun (WGS) entry which is preliminary data.</text>
</comment>
<dbReference type="RefSeq" id="WP_305961630.1">
    <property type="nucleotide sequence ID" value="NZ_JAVAMQ010000001.1"/>
</dbReference>
<proteinExistence type="predicted"/>